<feature type="binding site" evidence="2">
    <location>
        <position position="107"/>
    </location>
    <ligand>
        <name>Fe cation</name>
        <dbReference type="ChEBI" id="CHEBI:24875"/>
    </ligand>
</feature>
<dbReference type="Pfam" id="PF02678">
    <property type="entry name" value="Pirin"/>
    <property type="match status" value="1"/>
</dbReference>
<dbReference type="CDD" id="cd02909">
    <property type="entry name" value="cupin_pirin_N"/>
    <property type="match status" value="1"/>
</dbReference>
<comment type="cofactor">
    <cofactor evidence="2">
        <name>Fe cation</name>
        <dbReference type="ChEBI" id="CHEBI:24875"/>
    </cofactor>
    <text evidence="2">Binds 1 Fe cation per subunit.</text>
</comment>
<evidence type="ECO:0000259" key="5">
    <source>
        <dbReference type="Pfam" id="PF05726"/>
    </source>
</evidence>
<organism evidence="6 7">
    <name type="scientific">Shewanella denitrificans (strain OS217 / ATCC BAA-1090 / DSM 15013)</name>
    <dbReference type="NCBI Taxonomy" id="318161"/>
    <lineage>
        <taxon>Bacteria</taxon>
        <taxon>Pseudomonadati</taxon>
        <taxon>Pseudomonadota</taxon>
        <taxon>Gammaproteobacteria</taxon>
        <taxon>Alteromonadales</taxon>
        <taxon>Shewanellaceae</taxon>
        <taxon>Shewanella</taxon>
    </lineage>
</organism>
<dbReference type="InterPro" id="IPR012093">
    <property type="entry name" value="Pirin"/>
</dbReference>
<comment type="similarity">
    <text evidence="1 3">Belongs to the pirin family.</text>
</comment>
<dbReference type="Proteomes" id="UP000001982">
    <property type="component" value="Chromosome"/>
</dbReference>
<dbReference type="KEGG" id="sdn:Sden_3746"/>
<evidence type="ECO:0000256" key="3">
    <source>
        <dbReference type="RuleBase" id="RU003457"/>
    </source>
</evidence>
<keyword evidence="2" id="KW-0479">Metal-binding</keyword>
<protein>
    <submittedName>
        <fullName evidence="6">Pirin-like protein</fullName>
    </submittedName>
</protein>
<evidence type="ECO:0000313" key="6">
    <source>
        <dbReference type="EMBL" id="ABE57019.1"/>
    </source>
</evidence>
<dbReference type="PANTHER" id="PTHR43594:SF1">
    <property type="entry name" value="QUERCETIN 2,3-DIOXYGENASE PA2418-RELATED"/>
    <property type="match status" value="1"/>
</dbReference>
<feature type="domain" description="Pirin N-terminal" evidence="4">
    <location>
        <begin position="32"/>
        <end position="127"/>
    </location>
</feature>
<dbReference type="RefSeq" id="WP_011498157.1">
    <property type="nucleotide sequence ID" value="NC_007954.1"/>
</dbReference>
<evidence type="ECO:0000256" key="2">
    <source>
        <dbReference type="PIRSR" id="PIRSR006232-1"/>
    </source>
</evidence>
<feature type="binding site" evidence="2">
    <location>
        <position position="63"/>
    </location>
    <ligand>
        <name>Fe cation</name>
        <dbReference type="ChEBI" id="CHEBI:24875"/>
    </ligand>
</feature>
<gene>
    <name evidence="6" type="ordered locus">Sden_3746</name>
</gene>
<name>Q12HQ7_SHEDO</name>
<sequence length="287" mass="31112">MKKVLGIYSPSSPHWVGDGFPVKTLFSYDVFGEQISPFLLLDHAGPMNFSPSSKKRGVGVHPHRGFETVTLVYQGGVAHKDSSGQGGVIGPGDVQWMTAGSGILHEEYHSDEFAQSGGQMEMVQLWVNLPKTHKMTAPKYQAITTEQIPQISILEGKGKIRLIAGELFGQQGPTSTHTPMMVLDMSLTSGSKYLLPVAQAWSGIVMLRKGQANINGQLVTEGQTMILSHDGQDIEIESPDASELVILSGQPLGEPIFGYGPFVMNSQTEIDAAIKDFQQGKFGDIER</sequence>
<keyword evidence="7" id="KW-1185">Reference proteome</keyword>
<dbReference type="CDD" id="cd02247">
    <property type="entry name" value="cupin_pirin_C"/>
    <property type="match status" value="1"/>
</dbReference>
<keyword evidence="2" id="KW-0408">Iron</keyword>
<feature type="domain" description="Pirin C-terminal" evidence="5">
    <location>
        <begin position="182"/>
        <end position="283"/>
    </location>
</feature>
<dbReference type="InterPro" id="IPR011051">
    <property type="entry name" value="RmlC_Cupin_sf"/>
</dbReference>
<dbReference type="PANTHER" id="PTHR43594">
    <property type="entry name" value="QUERCETIN 2,3-DIOXYGENASE"/>
    <property type="match status" value="1"/>
</dbReference>
<dbReference type="Pfam" id="PF05726">
    <property type="entry name" value="Pirin_C"/>
    <property type="match status" value="1"/>
</dbReference>
<evidence type="ECO:0000313" key="7">
    <source>
        <dbReference type="Proteomes" id="UP000001982"/>
    </source>
</evidence>
<dbReference type="Gene3D" id="2.60.120.10">
    <property type="entry name" value="Jelly Rolls"/>
    <property type="match status" value="2"/>
</dbReference>
<accession>Q12HQ7</accession>
<reference evidence="6 7" key="1">
    <citation type="submission" date="2006-03" db="EMBL/GenBank/DDBJ databases">
        <title>Complete sequence of Shewanella denitrificans OS217.</title>
        <authorList>
            <consortium name="US DOE Joint Genome Institute"/>
            <person name="Copeland A."/>
            <person name="Lucas S."/>
            <person name="Lapidus A."/>
            <person name="Barry K."/>
            <person name="Detter J.C."/>
            <person name="Glavina del Rio T."/>
            <person name="Hammon N."/>
            <person name="Israni S."/>
            <person name="Dalin E."/>
            <person name="Tice H."/>
            <person name="Pitluck S."/>
            <person name="Brettin T."/>
            <person name="Bruce D."/>
            <person name="Han C."/>
            <person name="Tapia R."/>
            <person name="Gilna P."/>
            <person name="Kiss H."/>
            <person name="Schmutz J."/>
            <person name="Larimer F."/>
            <person name="Land M."/>
            <person name="Hauser L."/>
            <person name="Kyrpides N."/>
            <person name="Lykidis A."/>
            <person name="Richardson P."/>
        </authorList>
    </citation>
    <scope>NUCLEOTIDE SEQUENCE [LARGE SCALE GENOMIC DNA]</scope>
    <source>
        <strain evidence="7">OS217 / ATCC BAA-1090 / DSM 15013</strain>
    </source>
</reference>
<feature type="binding site" evidence="2">
    <location>
        <position position="61"/>
    </location>
    <ligand>
        <name>Fe cation</name>
        <dbReference type="ChEBI" id="CHEBI:24875"/>
    </ligand>
</feature>
<dbReference type="HOGENOM" id="CLU_045717_5_1_6"/>
<dbReference type="InterPro" id="IPR053186">
    <property type="entry name" value="QDO-related"/>
</dbReference>
<dbReference type="PIRSF" id="PIRSF006232">
    <property type="entry name" value="Pirin"/>
    <property type="match status" value="1"/>
</dbReference>
<dbReference type="STRING" id="318161.Sden_3746"/>
<proteinExistence type="inferred from homology"/>
<dbReference type="InterPro" id="IPR008778">
    <property type="entry name" value="Pirin_C_dom"/>
</dbReference>
<dbReference type="InterPro" id="IPR003829">
    <property type="entry name" value="Pirin_N_dom"/>
</dbReference>
<dbReference type="InterPro" id="IPR014710">
    <property type="entry name" value="RmlC-like_jellyroll"/>
</dbReference>
<feature type="binding site" evidence="2">
    <location>
        <position position="105"/>
    </location>
    <ligand>
        <name>Fe cation</name>
        <dbReference type="ChEBI" id="CHEBI:24875"/>
    </ligand>
</feature>
<evidence type="ECO:0000256" key="1">
    <source>
        <dbReference type="ARBA" id="ARBA00008416"/>
    </source>
</evidence>
<dbReference type="AlphaFoldDB" id="Q12HQ7"/>
<evidence type="ECO:0000259" key="4">
    <source>
        <dbReference type="Pfam" id="PF02678"/>
    </source>
</evidence>
<dbReference type="OrthoDB" id="9780903at2"/>
<dbReference type="EMBL" id="CP000302">
    <property type="protein sequence ID" value="ABE57019.1"/>
    <property type="molecule type" value="Genomic_DNA"/>
</dbReference>
<dbReference type="SUPFAM" id="SSF51182">
    <property type="entry name" value="RmlC-like cupins"/>
    <property type="match status" value="1"/>
</dbReference>
<dbReference type="GO" id="GO:0046872">
    <property type="term" value="F:metal ion binding"/>
    <property type="evidence" value="ECO:0007669"/>
    <property type="project" value="UniProtKB-KW"/>
</dbReference>
<dbReference type="eggNOG" id="COG1741">
    <property type="taxonomic scope" value="Bacteria"/>
</dbReference>